<feature type="transmembrane region" description="Helical" evidence="6">
    <location>
        <begin position="289"/>
        <end position="314"/>
    </location>
</feature>
<feature type="domain" description="DUF4131" evidence="8">
    <location>
        <begin position="43"/>
        <end position="188"/>
    </location>
</feature>
<dbReference type="EMBL" id="RIZI01000109">
    <property type="protein sequence ID" value="RNF69729.1"/>
    <property type="molecule type" value="Genomic_DNA"/>
</dbReference>
<feature type="transmembrane region" description="Helical" evidence="6">
    <location>
        <begin position="414"/>
        <end position="436"/>
    </location>
</feature>
<dbReference type="GO" id="GO:0005886">
    <property type="term" value="C:plasma membrane"/>
    <property type="evidence" value="ECO:0007669"/>
    <property type="project" value="UniProtKB-SubCell"/>
</dbReference>
<feature type="transmembrane region" description="Helical" evidence="6">
    <location>
        <begin position="44"/>
        <end position="61"/>
    </location>
</feature>
<feature type="transmembrane region" description="Helical" evidence="6">
    <location>
        <begin position="21"/>
        <end position="38"/>
    </location>
</feature>
<evidence type="ECO:0000259" key="8">
    <source>
        <dbReference type="Pfam" id="PF13567"/>
    </source>
</evidence>
<dbReference type="Pfam" id="PF13567">
    <property type="entry name" value="DUF4131"/>
    <property type="match status" value="1"/>
</dbReference>
<dbReference type="OrthoDB" id="9761531at2"/>
<keyword evidence="2" id="KW-1003">Cell membrane</keyword>
<feature type="domain" description="ComEC/Rec2-related protein" evidence="7">
    <location>
        <begin position="230"/>
        <end position="500"/>
    </location>
</feature>
<dbReference type="AlphaFoldDB" id="A0A3M8RMB0"/>
<sequence length="730" mass="78619">MRSVASSVAKGTGQAKSWSGFLPFALAAGLGLGAFQFFSRLPPLWIPLLCALLAAVLAWRWRRWSLPAVAALAFAWGVWQAEQRLRVYWPAQRTEPVSLVGEIVSPPQPLGREIHFLVAPYWLMDAGRKRPFPVRIDLHGHLPEEPQSGQVWQFQAHLEPASALPASPFGDAARQRFWANIRATGSIQYAQRLDDPPWSLLRQIEAWRQSVAAASNAILPRAEAGFVQALSVGMGGQIPATVWAAFRDTGTAHLLVISGSHVAVVAGLAFWLTQWLWRRVPWLVNRYPALLAASVASIPAAWAYALFAGFALPAERAALMITAAALARCMGRRSEAWSGLALAALWICLENPGAIREISFWLSFGAVAVLVLVAFVDHGQAWWRRLLTTQWAVSIALLPLLAGVFGQLPLVSPLANLLVIPLVELFAVPTALLGALASLLGGDGLARLCFHLVAVGMHGVVILLEALLRLPYATVVTGRPSLWALLAASLGLSLFFLPRAWPGRWLGIVGVLPLLLPAPLSAALEVELLPAGEGTLLFWRQQGHSGIFTANLWRKGEAREAALWLQASTLRHGVTSVESWVRSDSSAPEPLPRVQRQWWPPGARAYPGGPLPPLLCATAGAAPPGGSFLAAGIPQSCVLLLNGPRGPLLAGDLDSTAIAALRQRYGTQLALRSALFVPASLTGAERRQMQSTAPSAILIVAAGSAPALRSWRWLGNRVQEQGAVAKAYWE</sequence>
<feature type="transmembrane region" description="Helical" evidence="6">
    <location>
        <begin position="388"/>
        <end position="408"/>
    </location>
</feature>
<keyword evidence="4 6" id="KW-1133">Transmembrane helix</keyword>
<evidence type="ECO:0000313" key="9">
    <source>
        <dbReference type="EMBL" id="RNF69729.1"/>
    </source>
</evidence>
<dbReference type="PANTHER" id="PTHR30619">
    <property type="entry name" value="DNA INTERNALIZATION/COMPETENCE PROTEIN COMEC/REC2"/>
    <property type="match status" value="1"/>
</dbReference>
<comment type="subcellular location">
    <subcellularLocation>
        <location evidence="1">Cell membrane</location>
        <topology evidence="1">Multi-pass membrane protein</topology>
    </subcellularLocation>
</comment>
<evidence type="ECO:0000256" key="4">
    <source>
        <dbReference type="ARBA" id="ARBA00022989"/>
    </source>
</evidence>
<organism evidence="9">
    <name type="scientific">Acidithiobacillus sulfuriphilus</name>
    <dbReference type="NCBI Taxonomy" id="1867749"/>
    <lineage>
        <taxon>Bacteria</taxon>
        <taxon>Pseudomonadati</taxon>
        <taxon>Pseudomonadota</taxon>
        <taxon>Acidithiobacillia</taxon>
        <taxon>Acidithiobacillales</taxon>
        <taxon>Acidithiobacillaceae</taxon>
        <taxon>Acidithiobacillus</taxon>
    </lineage>
</organism>
<dbReference type="Pfam" id="PF03772">
    <property type="entry name" value="Competence"/>
    <property type="match status" value="1"/>
</dbReference>
<reference evidence="9" key="1">
    <citation type="submission" date="2018-10" db="EMBL/GenBank/DDBJ databases">
        <title>Acidithiobacillus sulfuriphilus sp. nov.: an extremely acidophilic sulfur-oxidizing chemolithotroph isolated from a neutral pH environment.</title>
        <authorList>
            <person name="Falagan C."/>
            <person name="Moya-Beltran A."/>
            <person name="Quatrini R."/>
            <person name="Johnson D.B."/>
        </authorList>
    </citation>
    <scope>NUCLEOTIDE SEQUENCE [LARGE SCALE GENOMIC DNA]</scope>
    <source>
        <strain evidence="9">CJ-2</strain>
    </source>
</reference>
<keyword evidence="3 6" id="KW-0812">Transmembrane</keyword>
<proteinExistence type="predicted"/>
<evidence type="ECO:0000256" key="1">
    <source>
        <dbReference type="ARBA" id="ARBA00004651"/>
    </source>
</evidence>
<dbReference type="RefSeq" id="WP_123101796.1">
    <property type="nucleotide sequence ID" value="NZ_CP127527.1"/>
</dbReference>
<evidence type="ECO:0000256" key="2">
    <source>
        <dbReference type="ARBA" id="ARBA00022475"/>
    </source>
</evidence>
<protein>
    <submittedName>
        <fullName evidence="9">ComEC family competence protein</fullName>
    </submittedName>
</protein>
<dbReference type="PANTHER" id="PTHR30619:SF1">
    <property type="entry name" value="RECOMBINATION PROTEIN 2"/>
    <property type="match status" value="1"/>
</dbReference>
<feature type="transmembrane region" description="Helical" evidence="6">
    <location>
        <begin position="358"/>
        <end position="376"/>
    </location>
</feature>
<accession>A0A3M8RMB0</accession>
<name>A0A3M8RMB0_9PROT</name>
<evidence type="ECO:0000256" key="3">
    <source>
        <dbReference type="ARBA" id="ARBA00022692"/>
    </source>
</evidence>
<feature type="transmembrane region" description="Helical" evidence="6">
    <location>
        <begin position="254"/>
        <end position="277"/>
    </location>
</feature>
<feature type="transmembrane region" description="Helical" evidence="6">
    <location>
        <begin position="480"/>
        <end position="498"/>
    </location>
</feature>
<evidence type="ECO:0000259" key="7">
    <source>
        <dbReference type="Pfam" id="PF03772"/>
    </source>
</evidence>
<evidence type="ECO:0000256" key="5">
    <source>
        <dbReference type="ARBA" id="ARBA00023136"/>
    </source>
</evidence>
<dbReference type="InterPro" id="IPR004477">
    <property type="entry name" value="ComEC_N"/>
</dbReference>
<gene>
    <name evidence="9" type="ORF">EC580_02220</name>
</gene>
<dbReference type="InterPro" id="IPR052159">
    <property type="entry name" value="Competence_DNA_uptake"/>
</dbReference>
<dbReference type="NCBIfam" id="TIGR00360">
    <property type="entry name" value="ComEC_N-term"/>
    <property type="match status" value="1"/>
</dbReference>
<comment type="caution">
    <text evidence="9">The sequence shown here is derived from an EMBL/GenBank/DDBJ whole genome shotgun (WGS) entry which is preliminary data.</text>
</comment>
<dbReference type="InterPro" id="IPR025405">
    <property type="entry name" value="DUF4131"/>
</dbReference>
<feature type="transmembrane region" description="Helical" evidence="6">
    <location>
        <begin position="448"/>
        <end position="468"/>
    </location>
</feature>
<keyword evidence="5 6" id="KW-0472">Membrane</keyword>
<evidence type="ECO:0000256" key="6">
    <source>
        <dbReference type="SAM" id="Phobius"/>
    </source>
</evidence>